<evidence type="ECO:0000313" key="1">
    <source>
        <dbReference type="EMBL" id="RLK57748.1"/>
    </source>
</evidence>
<organism evidence="1 2">
    <name type="scientific">Stenotrophomonas rhizophila</name>
    <dbReference type="NCBI Taxonomy" id="216778"/>
    <lineage>
        <taxon>Bacteria</taxon>
        <taxon>Pseudomonadati</taxon>
        <taxon>Pseudomonadota</taxon>
        <taxon>Gammaproteobacteria</taxon>
        <taxon>Lysobacterales</taxon>
        <taxon>Lysobacteraceae</taxon>
        <taxon>Stenotrophomonas</taxon>
    </lineage>
</organism>
<dbReference type="EMBL" id="RCDC01000004">
    <property type="protein sequence ID" value="RLK57748.1"/>
    <property type="molecule type" value="Genomic_DNA"/>
</dbReference>
<comment type="caution">
    <text evidence="1">The sequence shown here is derived from an EMBL/GenBank/DDBJ whole genome shotgun (WGS) entry which is preliminary data.</text>
</comment>
<dbReference type="AlphaFoldDB" id="A0A498CI39"/>
<protein>
    <submittedName>
        <fullName evidence="1">Putative transposase</fullName>
    </submittedName>
</protein>
<evidence type="ECO:0000313" key="2">
    <source>
        <dbReference type="Proteomes" id="UP000274786"/>
    </source>
</evidence>
<accession>A0A498CI39</accession>
<reference evidence="1 2" key="1">
    <citation type="submission" date="2018-10" db="EMBL/GenBank/DDBJ databases">
        <title>Comparative analysis of microorganisms from saline springs in Andes Mountain Range, Colombia.</title>
        <authorList>
            <person name="Rubin E."/>
        </authorList>
    </citation>
    <scope>NUCLEOTIDE SEQUENCE [LARGE SCALE GENOMIC DNA]</scope>
    <source>
        <strain evidence="1 2">USBA GBX 843</strain>
    </source>
</reference>
<proteinExistence type="predicted"/>
<sequence length="46" mass="5025">MRTSKFTETQIITILKQGDAGLAVKDLCCQAGMRQCVSPPRCTRAP</sequence>
<name>A0A498CI39_9GAMM</name>
<dbReference type="Proteomes" id="UP000274786">
    <property type="component" value="Unassembled WGS sequence"/>
</dbReference>
<gene>
    <name evidence="1" type="ORF">BCL79_2162</name>
</gene>